<dbReference type="InterPro" id="IPR001313">
    <property type="entry name" value="Pumilio_RNA-bd_rpt"/>
</dbReference>
<feature type="compositionally biased region" description="Polar residues" evidence="4">
    <location>
        <begin position="1"/>
        <end position="29"/>
    </location>
</feature>
<evidence type="ECO:0000256" key="2">
    <source>
        <dbReference type="PROSITE-ProRule" id="PRU00176"/>
    </source>
</evidence>
<reference evidence="7 8" key="1">
    <citation type="submission" date="2016-04" db="EMBL/GenBank/DDBJ databases">
        <title>Evolutionary innovation and constraint leading to complex multicellularity in the Ascomycota.</title>
        <authorList>
            <person name="Cisse O."/>
            <person name="Nguyen A."/>
            <person name="Hewitt D.A."/>
            <person name="Jedd G."/>
            <person name="Stajich J.E."/>
        </authorList>
    </citation>
    <scope>NUCLEOTIDE SEQUENCE [LARGE SCALE GENOMIC DNA]</scope>
    <source>
        <strain evidence="7 8">DAH-3</strain>
    </source>
</reference>
<gene>
    <name evidence="7" type="ORF">NEOLI_003350</name>
</gene>
<dbReference type="InterPro" id="IPR016024">
    <property type="entry name" value="ARM-type_fold"/>
</dbReference>
<keyword evidence="8" id="KW-1185">Reference proteome</keyword>
<dbReference type="OrthoDB" id="2017782at2759"/>
<feature type="repeat" description="Pumilio" evidence="3">
    <location>
        <begin position="559"/>
        <end position="594"/>
    </location>
</feature>
<dbReference type="Pfam" id="PF00076">
    <property type="entry name" value="RRM_1"/>
    <property type="match status" value="1"/>
</dbReference>
<sequence>MNSDRATSSIAPETSISASSQAHQPQIHQTPRKDLTPISAERDNGAGPPLNESRFVPVKSRARELQHQEGVFWSPQTTIDKNISSLSREISNLRVSDSSPDGSSRMSVSSRINRSRAGTLPSKFPSLSSGSSTPVTSARQTPLQTPIDGIAEESEQSTTGTRHRSGSLHLPGKQSYTANGPFGPQLFFANRYNDRSNLPSSPAQSNFSKDDEHTPMRLLNYLGIGETPTPPRAVLHNESTGAKVTFQEPAGIIAASTNQPRQISRFRSYSTSAKENYEDDYGYENNYHNNFNLAGGYGPSRMRSRTVGVLDSPPAQRKEYGMRSAVDGQAQSSDMQINGTPTQYGYEVQPAVISHIMASNHDIYNGDEFSDNTTPTRALWLGNIPASTTPSTLTVMFSAYGKIESARVLTHKNCGFINYMHLESAINARNQCQNREIFPGSGPIKIGYAKEPPAVQQSSAILAQYTADNDDENDDSGSVSAADMIPEVQKIVEQLGATGEEISDIIEMLRGERTYIKDIPPTVDPSPSRIFDAARLRDLRKRIDNESLMPHELDSIAHEMLPEVAELSSDYLGNTVVQKLFEKCEQSTKVQMLKEISPHLASIGIRMYFQYVLFFDHQDKNGTWAAQKILAVADDDEQIEMAVQGIQPFAPTLFLDQFGNYVVQCCLRFRTPWNNFIFQAMVDKLGEIASGRFGARATRACLESQDASKAQQYLLAAAITLNGVKLATNGNGALLLTWLLDTCTFSNRYRVLAPRLASHLVNLCTHKLASLTVLKVVNQKHEADAREVILNGLFSPEKSEDLEMILSDPSQGPSVIFKILTTPFLEGEWRKRIVSVVRTIAPTIKSQSSQQLRRLLEEVGLSIRGATARVQFEQNHRPYQSPPQVTAPRDFTPSSVNPAMFYGNQMAGPSRDMHEMNGNAPQQMFSSMQDPGQLAMLRAMQYQQMNGLNPYMQQQMSSYGGQNHQFAVQMSSNMNNPNPNAPTFQPMYSQSQHPIFASAPIHEQDRRQAR</sequence>
<feature type="compositionally biased region" description="Basic and acidic residues" evidence="4">
    <location>
        <begin position="31"/>
        <end position="44"/>
    </location>
</feature>
<feature type="compositionally biased region" description="Polar residues" evidence="4">
    <location>
        <begin position="195"/>
        <end position="207"/>
    </location>
</feature>
<evidence type="ECO:0000259" key="6">
    <source>
        <dbReference type="PROSITE" id="PS50303"/>
    </source>
</evidence>
<evidence type="ECO:0000259" key="5">
    <source>
        <dbReference type="PROSITE" id="PS50102"/>
    </source>
</evidence>
<dbReference type="PROSITE" id="PS50302">
    <property type="entry name" value="PUM"/>
    <property type="match status" value="1"/>
</dbReference>
<dbReference type="STRING" id="1198029.A0A1U7LIG9"/>
<feature type="compositionally biased region" description="Low complexity" evidence="4">
    <location>
        <begin position="94"/>
        <end position="137"/>
    </location>
</feature>
<dbReference type="InterPro" id="IPR012677">
    <property type="entry name" value="Nucleotide-bd_a/b_plait_sf"/>
</dbReference>
<dbReference type="OMA" id="MWEISQG"/>
<dbReference type="GO" id="GO:0003723">
    <property type="term" value="F:RNA binding"/>
    <property type="evidence" value="ECO:0007669"/>
    <property type="project" value="UniProtKB-UniRule"/>
</dbReference>
<dbReference type="AlphaFoldDB" id="A0A1U7LIG9"/>
<keyword evidence="2" id="KW-0694">RNA-binding</keyword>
<proteinExistence type="predicted"/>
<evidence type="ECO:0000256" key="4">
    <source>
        <dbReference type="SAM" id="MobiDB-lite"/>
    </source>
</evidence>
<dbReference type="InterPro" id="IPR035979">
    <property type="entry name" value="RBD_domain_sf"/>
</dbReference>
<dbReference type="PANTHER" id="PTHR47093:SF1">
    <property type="entry name" value="PROTEIN JSN1-RELATED"/>
    <property type="match status" value="1"/>
</dbReference>
<evidence type="ECO:0000313" key="7">
    <source>
        <dbReference type="EMBL" id="OLL22447.1"/>
    </source>
</evidence>
<accession>A0A1U7LIG9</accession>
<organism evidence="7 8">
    <name type="scientific">Neolecta irregularis (strain DAH-3)</name>
    <dbReference type="NCBI Taxonomy" id="1198029"/>
    <lineage>
        <taxon>Eukaryota</taxon>
        <taxon>Fungi</taxon>
        <taxon>Dikarya</taxon>
        <taxon>Ascomycota</taxon>
        <taxon>Taphrinomycotina</taxon>
        <taxon>Neolectales</taxon>
        <taxon>Neolectaceae</taxon>
        <taxon>Neolecta</taxon>
    </lineage>
</organism>
<protein>
    <submittedName>
        <fullName evidence="7">Pumilio domain-containing protein</fullName>
    </submittedName>
</protein>
<dbReference type="Gene3D" id="1.25.10.10">
    <property type="entry name" value="Leucine-rich Repeat Variant"/>
    <property type="match status" value="1"/>
</dbReference>
<dbReference type="InterPro" id="IPR000504">
    <property type="entry name" value="RRM_dom"/>
</dbReference>
<dbReference type="SUPFAM" id="SSF54928">
    <property type="entry name" value="RNA-binding domain, RBD"/>
    <property type="match status" value="1"/>
</dbReference>
<name>A0A1U7LIG9_NEOID</name>
<evidence type="ECO:0000256" key="3">
    <source>
        <dbReference type="PROSITE-ProRule" id="PRU00317"/>
    </source>
</evidence>
<dbReference type="SUPFAM" id="SSF48371">
    <property type="entry name" value="ARM repeat"/>
    <property type="match status" value="1"/>
</dbReference>
<dbReference type="Proteomes" id="UP000186594">
    <property type="component" value="Unassembled WGS sequence"/>
</dbReference>
<evidence type="ECO:0000256" key="1">
    <source>
        <dbReference type="ARBA" id="ARBA00022737"/>
    </source>
</evidence>
<feature type="region of interest" description="Disordered" evidence="4">
    <location>
        <begin position="1"/>
        <end position="63"/>
    </location>
</feature>
<dbReference type="PROSITE" id="PS50303">
    <property type="entry name" value="PUM_HD"/>
    <property type="match status" value="1"/>
</dbReference>
<dbReference type="PANTHER" id="PTHR47093">
    <property type="entry name" value="PROTEIN JSN1-RELATED"/>
    <property type="match status" value="1"/>
</dbReference>
<comment type="caution">
    <text evidence="7">The sequence shown here is derived from an EMBL/GenBank/DDBJ whole genome shotgun (WGS) entry which is preliminary data.</text>
</comment>
<dbReference type="EMBL" id="LXFE01003285">
    <property type="protein sequence ID" value="OLL22447.1"/>
    <property type="molecule type" value="Genomic_DNA"/>
</dbReference>
<dbReference type="Pfam" id="PF00806">
    <property type="entry name" value="PUF"/>
    <property type="match status" value="2"/>
</dbReference>
<evidence type="ECO:0000313" key="8">
    <source>
        <dbReference type="Proteomes" id="UP000186594"/>
    </source>
</evidence>
<dbReference type="Gene3D" id="3.30.70.330">
    <property type="match status" value="1"/>
</dbReference>
<feature type="region of interest" description="Disordered" evidence="4">
    <location>
        <begin position="93"/>
        <end position="174"/>
    </location>
</feature>
<dbReference type="GO" id="GO:0000288">
    <property type="term" value="P:nuclear-transcribed mRNA catabolic process, deadenylation-dependent decay"/>
    <property type="evidence" value="ECO:0007669"/>
    <property type="project" value="TreeGrafter"/>
</dbReference>
<keyword evidence="1" id="KW-0677">Repeat</keyword>
<feature type="domain" description="PUM-HD" evidence="6">
    <location>
        <begin position="497"/>
        <end position="863"/>
    </location>
</feature>
<feature type="region of interest" description="Disordered" evidence="4">
    <location>
        <begin position="193"/>
        <end position="212"/>
    </location>
</feature>
<dbReference type="SMART" id="SM00025">
    <property type="entry name" value="Pumilio"/>
    <property type="match status" value="5"/>
</dbReference>
<dbReference type="InterPro" id="IPR011989">
    <property type="entry name" value="ARM-like"/>
</dbReference>
<dbReference type="SMART" id="SM00360">
    <property type="entry name" value="RRM"/>
    <property type="match status" value="1"/>
</dbReference>
<feature type="domain" description="RRM" evidence="5">
    <location>
        <begin position="377"/>
        <end position="451"/>
    </location>
</feature>
<dbReference type="InterPro" id="IPR052645">
    <property type="entry name" value="Pumilio_domain_protein"/>
</dbReference>
<dbReference type="InterPro" id="IPR033133">
    <property type="entry name" value="PUM-HD"/>
</dbReference>
<dbReference type="PROSITE" id="PS50102">
    <property type="entry name" value="RRM"/>
    <property type="match status" value="1"/>
</dbReference>